<dbReference type="Proteomes" id="UP000747542">
    <property type="component" value="Unassembled WGS sequence"/>
</dbReference>
<dbReference type="AlphaFoldDB" id="A0A8J5MJK3"/>
<dbReference type="EMBL" id="JAHLQT010046309">
    <property type="protein sequence ID" value="KAG7153816.1"/>
    <property type="molecule type" value="Genomic_DNA"/>
</dbReference>
<dbReference type="GO" id="GO:0051301">
    <property type="term" value="P:cell division"/>
    <property type="evidence" value="ECO:0007669"/>
    <property type="project" value="UniProtKB-KW"/>
</dbReference>
<protein>
    <submittedName>
        <fullName evidence="1">Cell division cycle protein 27-like 2</fullName>
    </submittedName>
</protein>
<keyword evidence="1" id="KW-0131">Cell cycle</keyword>
<evidence type="ECO:0000313" key="1">
    <source>
        <dbReference type="EMBL" id="KAG7153816.1"/>
    </source>
</evidence>
<feature type="non-terminal residue" evidence="1">
    <location>
        <position position="1"/>
    </location>
</feature>
<keyword evidence="2" id="KW-1185">Reference proteome</keyword>
<comment type="caution">
    <text evidence="1">The sequence shown here is derived from an EMBL/GenBank/DDBJ whole genome shotgun (WGS) entry which is preliminary data.</text>
</comment>
<sequence>DSDEALHLVATSYYRQGSQATILCPSCTWLEESETVLTGGSVLHPKTVDDLATEYGDLACFALQLLGSSVLELNVS</sequence>
<gene>
    <name evidence="1" type="primary">Cdc27-L2</name>
    <name evidence="1" type="ORF">Hamer_G028386</name>
</gene>
<keyword evidence="1" id="KW-0132">Cell division</keyword>
<name>A0A8J5MJK3_HOMAM</name>
<proteinExistence type="predicted"/>
<evidence type="ECO:0000313" key="2">
    <source>
        <dbReference type="Proteomes" id="UP000747542"/>
    </source>
</evidence>
<organism evidence="1 2">
    <name type="scientific">Homarus americanus</name>
    <name type="common">American lobster</name>
    <dbReference type="NCBI Taxonomy" id="6706"/>
    <lineage>
        <taxon>Eukaryota</taxon>
        <taxon>Metazoa</taxon>
        <taxon>Ecdysozoa</taxon>
        <taxon>Arthropoda</taxon>
        <taxon>Crustacea</taxon>
        <taxon>Multicrustacea</taxon>
        <taxon>Malacostraca</taxon>
        <taxon>Eumalacostraca</taxon>
        <taxon>Eucarida</taxon>
        <taxon>Decapoda</taxon>
        <taxon>Pleocyemata</taxon>
        <taxon>Astacidea</taxon>
        <taxon>Nephropoidea</taxon>
        <taxon>Nephropidae</taxon>
        <taxon>Homarus</taxon>
    </lineage>
</organism>
<accession>A0A8J5MJK3</accession>
<reference evidence="1" key="1">
    <citation type="journal article" date="2021" name="Sci. Adv.">
        <title>The American lobster genome reveals insights on longevity, neural, and immune adaptations.</title>
        <authorList>
            <person name="Polinski J.M."/>
            <person name="Zimin A.V."/>
            <person name="Clark K.F."/>
            <person name="Kohn A.B."/>
            <person name="Sadowski N."/>
            <person name="Timp W."/>
            <person name="Ptitsyn A."/>
            <person name="Khanna P."/>
            <person name="Romanova D.Y."/>
            <person name="Williams P."/>
            <person name="Greenwood S.J."/>
            <person name="Moroz L.L."/>
            <person name="Walt D.R."/>
            <person name="Bodnar A.G."/>
        </authorList>
    </citation>
    <scope>NUCLEOTIDE SEQUENCE</scope>
    <source>
        <strain evidence="1">GMGI-L3</strain>
    </source>
</reference>